<dbReference type="OMA" id="MVNQIFL"/>
<accession>A0A0D3KLZ4</accession>
<feature type="active site" description="Proton donor" evidence="4">
    <location>
        <position position="44"/>
    </location>
</feature>
<evidence type="ECO:0000256" key="4">
    <source>
        <dbReference type="PIRSR" id="PIRSR000097-1"/>
    </source>
</evidence>
<name>A0A0D3KLZ4_EMIH1</name>
<keyword evidence="3" id="KW-0560">Oxidoreductase</keyword>
<dbReference type="Gene3D" id="3.20.20.100">
    <property type="entry name" value="NADP-dependent oxidoreductase domain"/>
    <property type="match status" value="1"/>
</dbReference>
<dbReference type="GO" id="GO:0016491">
    <property type="term" value="F:oxidoreductase activity"/>
    <property type="evidence" value="ECO:0007669"/>
    <property type="project" value="UniProtKB-KW"/>
</dbReference>
<evidence type="ECO:0000256" key="1">
    <source>
        <dbReference type="ARBA" id="ARBA00007905"/>
    </source>
</evidence>
<feature type="site" description="Lowers pKa of active site Tyr" evidence="6">
    <location>
        <position position="73"/>
    </location>
</feature>
<organism evidence="8 9">
    <name type="scientific">Emiliania huxleyi (strain CCMP1516)</name>
    <dbReference type="NCBI Taxonomy" id="280463"/>
    <lineage>
        <taxon>Eukaryota</taxon>
        <taxon>Haptista</taxon>
        <taxon>Haptophyta</taxon>
        <taxon>Prymnesiophyceae</taxon>
        <taxon>Isochrysidales</taxon>
        <taxon>Noelaerhabdaceae</taxon>
        <taxon>Emiliania</taxon>
    </lineage>
</organism>
<keyword evidence="2" id="KW-0521">NADP</keyword>
<dbReference type="Pfam" id="PF00248">
    <property type="entry name" value="Aldo_ket_red"/>
    <property type="match status" value="1"/>
</dbReference>
<evidence type="ECO:0000313" key="8">
    <source>
        <dbReference type="EnsemblProtists" id="EOD36779"/>
    </source>
</evidence>
<dbReference type="eggNOG" id="KOG1577">
    <property type="taxonomic scope" value="Eukaryota"/>
</dbReference>
<evidence type="ECO:0000256" key="5">
    <source>
        <dbReference type="PIRSR" id="PIRSR000097-2"/>
    </source>
</evidence>
<dbReference type="InterPro" id="IPR020471">
    <property type="entry name" value="AKR"/>
</dbReference>
<dbReference type="SUPFAM" id="SSF51430">
    <property type="entry name" value="NAD(P)-linked oxidoreductase"/>
    <property type="match status" value="1"/>
</dbReference>
<dbReference type="RefSeq" id="XP_005789208.1">
    <property type="nucleotide sequence ID" value="XM_005789151.1"/>
</dbReference>
<keyword evidence="9" id="KW-1185">Reference proteome</keyword>
<dbReference type="InterPro" id="IPR018170">
    <property type="entry name" value="Aldo/ket_reductase_CS"/>
</dbReference>
<dbReference type="FunFam" id="3.20.20.100:FF:000006">
    <property type="entry name" value="Aldo-keto reductase family 1 member A1"/>
    <property type="match status" value="1"/>
</dbReference>
<dbReference type="EnsemblProtists" id="EOD36779">
    <property type="protein sequence ID" value="EOD36779"/>
    <property type="gene ID" value="EMIHUDRAFT_44147"/>
</dbReference>
<comment type="similarity">
    <text evidence="1">Belongs to the aldo/keto reductase family.</text>
</comment>
<dbReference type="HOGENOM" id="CLU_023205_0_0_1"/>
<evidence type="ECO:0000256" key="6">
    <source>
        <dbReference type="PIRSR" id="PIRSR000097-3"/>
    </source>
</evidence>
<feature type="binding site" evidence="5">
    <location>
        <position position="106"/>
    </location>
    <ligand>
        <name>substrate</name>
    </ligand>
</feature>
<dbReference type="AlphaFoldDB" id="A0A0D3KLZ4"/>
<reference evidence="8" key="2">
    <citation type="submission" date="2024-10" db="UniProtKB">
        <authorList>
            <consortium name="EnsemblProtists"/>
        </authorList>
    </citation>
    <scope>IDENTIFICATION</scope>
</reference>
<dbReference type="GeneID" id="17282049"/>
<dbReference type="KEGG" id="ehx:EMIHUDRAFT_44147"/>
<dbReference type="PANTHER" id="PTHR11732">
    <property type="entry name" value="ALDO/KETO REDUCTASE"/>
    <property type="match status" value="1"/>
</dbReference>
<evidence type="ECO:0000259" key="7">
    <source>
        <dbReference type="Pfam" id="PF00248"/>
    </source>
</evidence>
<evidence type="ECO:0000256" key="3">
    <source>
        <dbReference type="ARBA" id="ARBA00023002"/>
    </source>
</evidence>
<evidence type="ECO:0000313" key="9">
    <source>
        <dbReference type="Proteomes" id="UP000013827"/>
    </source>
</evidence>
<proteinExistence type="inferred from homology"/>
<dbReference type="PROSITE" id="PS00798">
    <property type="entry name" value="ALDOKETO_REDUCTASE_1"/>
    <property type="match status" value="1"/>
</dbReference>
<dbReference type="PaxDb" id="2903-EOD36779"/>
<protein>
    <recommendedName>
        <fullName evidence="7">NADP-dependent oxidoreductase domain-containing protein</fullName>
    </recommendedName>
</protein>
<dbReference type="Proteomes" id="UP000013827">
    <property type="component" value="Unassembled WGS sequence"/>
</dbReference>
<evidence type="ECO:0000256" key="2">
    <source>
        <dbReference type="ARBA" id="ARBA00022857"/>
    </source>
</evidence>
<reference evidence="9" key="1">
    <citation type="journal article" date="2013" name="Nature">
        <title>Pan genome of the phytoplankton Emiliania underpins its global distribution.</title>
        <authorList>
            <person name="Read B.A."/>
            <person name="Kegel J."/>
            <person name="Klute M.J."/>
            <person name="Kuo A."/>
            <person name="Lefebvre S.C."/>
            <person name="Maumus F."/>
            <person name="Mayer C."/>
            <person name="Miller J."/>
            <person name="Monier A."/>
            <person name="Salamov A."/>
            <person name="Young J."/>
            <person name="Aguilar M."/>
            <person name="Claverie J.M."/>
            <person name="Frickenhaus S."/>
            <person name="Gonzalez K."/>
            <person name="Herman E.K."/>
            <person name="Lin Y.C."/>
            <person name="Napier J."/>
            <person name="Ogata H."/>
            <person name="Sarno A.F."/>
            <person name="Shmutz J."/>
            <person name="Schroeder D."/>
            <person name="de Vargas C."/>
            <person name="Verret F."/>
            <person name="von Dassow P."/>
            <person name="Valentin K."/>
            <person name="Van de Peer Y."/>
            <person name="Wheeler G."/>
            <person name="Dacks J.B."/>
            <person name="Delwiche C.F."/>
            <person name="Dyhrman S.T."/>
            <person name="Glockner G."/>
            <person name="John U."/>
            <person name="Richards T."/>
            <person name="Worden A.Z."/>
            <person name="Zhang X."/>
            <person name="Grigoriev I.V."/>
            <person name="Allen A.E."/>
            <person name="Bidle K."/>
            <person name="Borodovsky M."/>
            <person name="Bowler C."/>
            <person name="Brownlee C."/>
            <person name="Cock J.M."/>
            <person name="Elias M."/>
            <person name="Gladyshev V.N."/>
            <person name="Groth M."/>
            <person name="Guda C."/>
            <person name="Hadaegh A."/>
            <person name="Iglesias-Rodriguez M.D."/>
            <person name="Jenkins J."/>
            <person name="Jones B.M."/>
            <person name="Lawson T."/>
            <person name="Leese F."/>
            <person name="Lindquist E."/>
            <person name="Lobanov A."/>
            <person name="Lomsadze A."/>
            <person name="Malik S.B."/>
            <person name="Marsh M.E."/>
            <person name="Mackinder L."/>
            <person name="Mock T."/>
            <person name="Mueller-Roeber B."/>
            <person name="Pagarete A."/>
            <person name="Parker M."/>
            <person name="Probert I."/>
            <person name="Quesneville H."/>
            <person name="Raines C."/>
            <person name="Rensing S.A."/>
            <person name="Riano-Pachon D.M."/>
            <person name="Richier S."/>
            <person name="Rokitta S."/>
            <person name="Shiraiwa Y."/>
            <person name="Soanes D.M."/>
            <person name="van der Giezen M."/>
            <person name="Wahlund T.M."/>
            <person name="Williams B."/>
            <person name="Wilson W."/>
            <person name="Wolfe G."/>
            <person name="Wurch L.L."/>
        </authorList>
    </citation>
    <scope>NUCLEOTIDE SEQUENCE</scope>
</reference>
<sequence length="287" mass="31253">RLASGFDMPLVGLGTWKSKDGVVGDAVKAAIRCGYRHIDCAHCYDNEAEIGAALKELFDSGEIRRDELFVVSKLWNTKHEQRDVERALRHTLAQLQLEYLDLYLVHWPMAFARTEGAPRADGSPGDVPLEETWRGMEAAVRAGLTRSIGASNFNQAQLAAIDYVLVSTKSGIPIAVNQVESHPLLPQTSLLDFCRARKIVVTAYSPLGSPDNVRARTDSDPSLLGDAGIAAIGASYGKSAAQVLVRFHTQRGVVAIPKSKTPAYMAANLDTFDFELSEAHMAELEAM</sequence>
<dbReference type="InterPro" id="IPR023210">
    <property type="entry name" value="NADP_OxRdtase_dom"/>
</dbReference>
<dbReference type="PIRSF" id="PIRSF000097">
    <property type="entry name" value="AKR"/>
    <property type="match status" value="1"/>
</dbReference>
<feature type="domain" description="NADP-dependent oxidoreductase" evidence="7">
    <location>
        <begin position="12"/>
        <end position="286"/>
    </location>
</feature>
<dbReference type="PRINTS" id="PR00069">
    <property type="entry name" value="ALDKETRDTASE"/>
</dbReference>
<dbReference type="InterPro" id="IPR036812">
    <property type="entry name" value="NAD(P)_OxRdtase_dom_sf"/>
</dbReference>
<dbReference type="STRING" id="2903.R1FTE6"/>